<dbReference type="AlphaFoldDB" id="A0A417YU32"/>
<evidence type="ECO:0000313" key="1">
    <source>
        <dbReference type="EMBL" id="RHW40686.1"/>
    </source>
</evidence>
<reference evidence="1 2" key="1">
    <citation type="journal article" date="2017" name="Int. J. Syst. Evol. Microbiol.">
        <title>Bacillus notoginsengisoli sp. nov., a novel bacterium isolated from the rhizosphere of Panax notoginseng.</title>
        <authorList>
            <person name="Zhang M.Y."/>
            <person name="Cheng J."/>
            <person name="Cai Y."/>
            <person name="Zhang T.Y."/>
            <person name="Wu Y.Y."/>
            <person name="Manikprabhu D."/>
            <person name="Li W.J."/>
            <person name="Zhang Y.X."/>
        </authorList>
    </citation>
    <scope>NUCLEOTIDE SEQUENCE [LARGE SCALE GENOMIC DNA]</scope>
    <source>
        <strain evidence="1 2">JCM 30743</strain>
    </source>
</reference>
<keyword evidence="2" id="KW-1185">Reference proteome</keyword>
<protein>
    <submittedName>
        <fullName evidence="1">Uncharacterized protein</fullName>
    </submittedName>
</protein>
<comment type="caution">
    <text evidence="1">The sequence shown here is derived from an EMBL/GenBank/DDBJ whole genome shotgun (WGS) entry which is preliminary data.</text>
</comment>
<gene>
    <name evidence="1" type="ORF">D1B31_10860</name>
</gene>
<sequence>MTGKMEIWFSLREHLIFQNIVAVWVIGFWDSDSHSLKSWLSVRIQALFGLSTSKSWLSVRIQALFGLPTSKKLASLS</sequence>
<name>A0A417YU32_9BACI</name>
<dbReference type="EMBL" id="QWEG01000006">
    <property type="protein sequence ID" value="RHW40686.1"/>
    <property type="molecule type" value="Genomic_DNA"/>
</dbReference>
<organism evidence="1 2">
    <name type="scientific">Neobacillus notoginsengisoli</name>
    <dbReference type="NCBI Taxonomy" id="1578198"/>
    <lineage>
        <taxon>Bacteria</taxon>
        <taxon>Bacillati</taxon>
        <taxon>Bacillota</taxon>
        <taxon>Bacilli</taxon>
        <taxon>Bacillales</taxon>
        <taxon>Bacillaceae</taxon>
        <taxon>Neobacillus</taxon>
    </lineage>
</organism>
<evidence type="ECO:0000313" key="2">
    <source>
        <dbReference type="Proteomes" id="UP000284416"/>
    </source>
</evidence>
<dbReference type="Proteomes" id="UP000284416">
    <property type="component" value="Unassembled WGS sequence"/>
</dbReference>
<accession>A0A417YU32</accession>
<proteinExistence type="predicted"/>